<dbReference type="RefSeq" id="WP_013655925.1">
    <property type="nucleotide sequence ID" value="NC_015275.1"/>
</dbReference>
<evidence type="ECO:0000313" key="3">
    <source>
        <dbReference type="Proteomes" id="UP000008467"/>
    </source>
</evidence>
<protein>
    <recommendedName>
        <fullName evidence="4">DUF3881 family protein</fullName>
    </recommendedName>
</protein>
<keyword evidence="3" id="KW-1185">Reference proteome</keyword>
<dbReference type="eggNOG" id="ENOG502Z916">
    <property type="taxonomic scope" value="Bacteria"/>
</dbReference>
<sequence length="293" mass="33661">MESPIAAIGFSDIEKKYNLEKIVSGILDKPTKQVASRKANQDIIAEYLKEFGKDMYVMVRIVVRADQKDTKLEIEQCEPYLSSHYTVKVEDLSVECIDDEYNYYAICEEAETGMQFIFWLQNVVEYTEAVEMMQTFNEVQIAALAMEGTVVLPIEKDEEDEAVEKEEREKIKVMLQKAREGDEDARAKLEEEEKELDDQLKERMFEEDFLSIMSGYFVPTTLVDATYAILGEITDIQNRKNTQTGEESYLFTLDVNDMPLEVLINKANLVGYPSIGMRFMGTCWLQGTIVTSK</sequence>
<name>F2JQ76_CELLD</name>
<proteinExistence type="predicted"/>
<evidence type="ECO:0008006" key="4">
    <source>
        <dbReference type="Google" id="ProtNLM"/>
    </source>
</evidence>
<keyword evidence="1" id="KW-0175">Coiled coil</keyword>
<dbReference type="InterPro" id="IPR024541">
    <property type="entry name" value="DUF3881"/>
</dbReference>
<gene>
    <name evidence="2" type="ordered locus">Clole_0891</name>
</gene>
<feature type="coiled-coil region" evidence="1">
    <location>
        <begin position="172"/>
        <end position="206"/>
    </location>
</feature>
<accession>F2JQ76</accession>
<dbReference type="KEGG" id="cle:Clole_0891"/>
<dbReference type="HOGENOM" id="CLU_958785_0_0_9"/>
<dbReference type="AlphaFoldDB" id="F2JQ76"/>
<dbReference type="Pfam" id="PF12997">
    <property type="entry name" value="DUF3881"/>
    <property type="match status" value="1"/>
</dbReference>
<reference evidence="2 3" key="1">
    <citation type="journal article" date="2011" name="J. Bacteriol.">
        <title>Complete genome sequence of the cellulose-degrading bacterium Cellulosilyticum lentocellum.</title>
        <authorList>
            <consortium name="US DOE Joint Genome Institute"/>
            <person name="Miller D.A."/>
            <person name="Suen G."/>
            <person name="Bruce D."/>
            <person name="Copeland A."/>
            <person name="Cheng J.F."/>
            <person name="Detter C."/>
            <person name="Goodwin L.A."/>
            <person name="Han C.S."/>
            <person name="Hauser L.J."/>
            <person name="Land M.L."/>
            <person name="Lapidus A."/>
            <person name="Lucas S."/>
            <person name="Meincke L."/>
            <person name="Pitluck S."/>
            <person name="Tapia R."/>
            <person name="Teshima H."/>
            <person name="Woyke T."/>
            <person name="Fox B.G."/>
            <person name="Angert E.R."/>
            <person name="Currie C.R."/>
        </authorList>
    </citation>
    <scope>NUCLEOTIDE SEQUENCE [LARGE SCALE GENOMIC DNA]</scope>
    <source>
        <strain evidence="3">ATCC 49066 / DSM 5427 / NCIMB 11756 / RHM5</strain>
    </source>
</reference>
<organism evidence="2 3">
    <name type="scientific">Cellulosilyticum lentocellum (strain ATCC 49066 / DSM 5427 / NCIMB 11756 / RHM5)</name>
    <name type="common">Clostridium lentocellum</name>
    <dbReference type="NCBI Taxonomy" id="642492"/>
    <lineage>
        <taxon>Bacteria</taxon>
        <taxon>Bacillati</taxon>
        <taxon>Bacillota</taxon>
        <taxon>Clostridia</taxon>
        <taxon>Lachnospirales</taxon>
        <taxon>Cellulosilyticaceae</taxon>
        <taxon>Cellulosilyticum</taxon>
    </lineage>
</organism>
<dbReference type="Proteomes" id="UP000008467">
    <property type="component" value="Chromosome"/>
</dbReference>
<dbReference type="STRING" id="642492.Clole_0891"/>
<dbReference type="EMBL" id="CP002582">
    <property type="protein sequence ID" value="ADZ82624.1"/>
    <property type="molecule type" value="Genomic_DNA"/>
</dbReference>
<evidence type="ECO:0000313" key="2">
    <source>
        <dbReference type="EMBL" id="ADZ82624.1"/>
    </source>
</evidence>
<evidence type="ECO:0000256" key="1">
    <source>
        <dbReference type="SAM" id="Coils"/>
    </source>
</evidence>